<keyword evidence="7 10" id="KW-0949">S-adenosyl-L-methionine</keyword>
<evidence type="ECO:0000256" key="3">
    <source>
        <dbReference type="ARBA" id="ARBA00022490"/>
    </source>
</evidence>
<dbReference type="PIRSF" id="PIRSF015601">
    <property type="entry name" value="MTase_slr0722"/>
    <property type="match status" value="1"/>
</dbReference>
<feature type="domain" description="Ribosomal RNA small subunit methyltransferase E methyltransferase" evidence="11">
    <location>
        <begin position="75"/>
        <end position="236"/>
    </location>
</feature>
<comment type="subcellular location">
    <subcellularLocation>
        <location evidence="1 10">Cytoplasm</location>
    </subcellularLocation>
</comment>
<dbReference type="EMBL" id="AP026866">
    <property type="protein sequence ID" value="BDS06238.1"/>
    <property type="molecule type" value="Genomic_DNA"/>
</dbReference>
<reference evidence="13" key="1">
    <citation type="submission" date="2024-07" db="EMBL/GenBank/DDBJ databases">
        <title>Complete genome sequence of Verrucomicrobiaceae bacterium NT6N.</title>
        <authorList>
            <person name="Huang C."/>
            <person name="Takami H."/>
            <person name="Hamasaki K."/>
        </authorList>
    </citation>
    <scope>NUCLEOTIDE SEQUENCE</scope>
    <source>
        <strain evidence="13">NT6N</strain>
    </source>
</reference>
<dbReference type="EC" id="2.1.1.193" evidence="10"/>
<dbReference type="AlphaFoldDB" id="A0AAT9FJT9"/>
<accession>A0AAT9FJT9</accession>
<name>A0AAT9FJT9_9BACT</name>
<dbReference type="Gene3D" id="3.40.1280.10">
    <property type="match status" value="1"/>
</dbReference>
<dbReference type="InterPro" id="IPR006700">
    <property type="entry name" value="RsmE"/>
</dbReference>
<dbReference type="PANTHER" id="PTHR30027">
    <property type="entry name" value="RIBOSOMAL RNA SMALL SUBUNIT METHYLTRANSFERASE E"/>
    <property type="match status" value="1"/>
</dbReference>
<comment type="catalytic activity">
    <reaction evidence="9 10">
        <text>uridine(1498) in 16S rRNA + S-adenosyl-L-methionine = N(3)-methyluridine(1498) in 16S rRNA + S-adenosyl-L-homocysteine + H(+)</text>
        <dbReference type="Rhea" id="RHEA:42920"/>
        <dbReference type="Rhea" id="RHEA-COMP:10283"/>
        <dbReference type="Rhea" id="RHEA-COMP:10284"/>
        <dbReference type="ChEBI" id="CHEBI:15378"/>
        <dbReference type="ChEBI" id="CHEBI:57856"/>
        <dbReference type="ChEBI" id="CHEBI:59789"/>
        <dbReference type="ChEBI" id="CHEBI:65315"/>
        <dbReference type="ChEBI" id="CHEBI:74502"/>
        <dbReference type="EC" id="2.1.1.193"/>
    </reaction>
</comment>
<evidence type="ECO:0000313" key="13">
    <source>
        <dbReference type="EMBL" id="BDS06238.1"/>
    </source>
</evidence>
<evidence type="ECO:0000259" key="12">
    <source>
        <dbReference type="Pfam" id="PF20260"/>
    </source>
</evidence>
<dbReference type="SUPFAM" id="SSF75217">
    <property type="entry name" value="alpha/beta knot"/>
    <property type="match status" value="1"/>
</dbReference>
<evidence type="ECO:0000256" key="7">
    <source>
        <dbReference type="ARBA" id="ARBA00022691"/>
    </source>
</evidence>
<keyword evidence="3 10" id="KW-0963">Cytoplasm</keyword>
<dbReference type="KEGG" id="osu:NT6N_12780"/>
<dbReference type="InterPro" id="IPR046887">
    <property type="entry name" value="RsmE_PUA-like"/>
</dbReference>
<evidence type="ECO:0000259" key="11">
    <source>
        <dbReference type="Pfam" id="PF04452"/>
    </source>
</evidence>
<evidence type="ECO:0000256" key="5">
    <source>
        <dbReference type="ARBA" id="ARBA00022603"/>
    </source>
</evidence>
<dbReference type="GO" id="GO:0070042">
    <property type="term" value="F:rRNA (uridine-N3-)-methyltransferase activity"/>
    <property type="evidence" value="ECO:0007669"/>
    <property type="project" value="TreeGrafter"/>
</dbReference>
<organism evidence="13">
    <name type="scientific">Oceaniferula spumae</name>
    <dbReference type="NCBI Taxonomy" id="2979115"/>
    <lineage>
        <taxon>Bacteria</taxon>
        <taxon>Pseudomonadati</taxon>
        <taxon>Verrucomicrobiota</taxon>
        <taxon>Verrucomicrobiia</taxon>
        <taxon>Verrucomicrobiales</taxon>
        <taxon>Verrucomicrobiaceae</taxon>
        <taxon>Oceaniferula</taxon>
    </lineage>
</organism>
<dbReference type="GO" id="GO:0005737">
    <property type="term" value="C:cytoplasm"/>
    <property type="evidence" value="ECO:0007669"/>
    <property type="project" value="UniProtKB-SubCell"/>
</dbReference>
<dbReference type="InterPro" id="IPR015947">
    <property type="entry name" value="PUA-like_sf"/>
</dbReference>
<dbReference type="NCBIfam" id="TIGR00046">
    <property type="entry name" value="RsmE family RNA methyltransferase"/>
    <property type="match status" value="1"/>
</dbReference>
<sequence length="242" mass="26746">MNRYYLPSDQWEAGVLRLTGDEAKHCARVMRAREGDGAEIFDGAGRSAVCEIEAVSRDQVTCRILEESNSPAPAMPVTLCQSIPKGGNMELIIQKGVELGVNAIQPLITARTVARPESLGKKRDKWQRIALEACKQCGQNHLPELAEPRPFSSWINDLEPFETALIAALDPASLHFKEYLNRQPLSGSIGLLIGPEGDFTPEEYQQAYRSGFQPISFGSIVMRVETASIYGLSVIQHERSFT</sequence>
<dbReference type="NCBIfam" id="NF008692">
    <property type="entry name" value="PRK11713.1-5"/>
    <property type="match status" value="1"/>
</dbReference>
<dbReference type="PANTHER" id="PTHR30027:SF3">
    <property type="entry name" value="16S RRNA (URACIL(1498)-N(3))-METHYLTRANSFERASE"/>
    <property type="match status" value="1"/>
</dbReference>
<dbReference type="InterPro" id="IPR046886">
    <property type="entry name" value="RsmE_MTase_dom"/>
</dbReference>
<proteinExistence type="inferred from homology"/>
<keyword evidence="5 10" id="KW-0489">Methyltransferase</keyword>
<keyword evidence="4 10" id="KW-0698">rRNA processing</keyword>
<comment type="function">
    <text evidence="8 10">Specifically methylates the N3 position of the uracil ring of uridine 1498 (m3U1498) in 16S rRNA. Acts on the fully assembled 30S ribosomal subunit.</text>
</comment>
<comment type="similarity">
    <text evidence="2 10">Belongs to the RNA methyltransferase RsmE family.</text>
</comment>
<dbReference type="Pfam" id="PF20260">
    <property type="entry name" value="PUA_4"/>
    <property type="match status" value="1"/>
</dbReference>
<evidence type="ECO:0000256" key="6">
    <source>
        <dbReference type="ARBA" id="ARBA00022679"/>
    </source>
</evidence>
<feature type="domain" description="Ribosomal RNA small subunit methyltransferase E PUA-like" evidence="12">
    <location>
        <begin position="18"/>
        <end position="65"/>
    </location>
</feature>
<dbReference type="InterPro" id="IPR029028">
    <property type="entry name" value="Alpha/beta_knot_MTases"/>
</dbReference>
<evidence type="ECO:0000256" key="8">
    <source>
        <dbReference type="ARBA" id="ARBA00025699"/>
    </source>
</evidence>
<dbReference type="Pfam" id="PF04452">
    <property type="entry name" value="Methyltrans_RNA"/>
    <property type="match status" value="1"/>
</dbReference>
<evidence type="ECO:0000256" key="9">
    <source>
        <dbReference type="ARBA" id="ARBA00047944"/>
    </source>
</evidence>
<evidence type="ECO:0000256" key="10">
    <source>
        <dbReference type="PIRNR" id="PIRNR015601"/>
    </source>
</evidence>
<gene>
    <name evidence="13" type="ORF">NT6N_12780</name>
</gene>
<evidence type="ECO:0000256" key="4">
    <source>
        <dbReference type="ARBA" id="ARBA00022552"/>
    </source>
</evidence>
<protein>
    <recommendedName>
        <fullName evidence="10">Ribosomal RNA small subunit methyltransferase E</fullName>
        <ecNumber evidence="10">2.1.1.193</ecNumber>
    </recommendedName>
</protein>
<evidence type="ECO:0000256" key="1">
    <source>
        <dbReference type="ARBA" id="ARBA00004496"/>
    </source>
</evidence>
<dbReference type="CDD" id="cd18084">
    <property type="entry name" value="RsmE-like"/>
    <property type="match status" value="1"/>
</dbReference>
<keyword evidence="6 10" id="KW-0808">Transferase</keyword>
<dbReference type="SUPFAM" id="SSF88697">
    <property type="entry name" value="PUA domain-like"/>
    <property type="match status" value="1"/>
</dbReference>
<dbReference type="GO" id="GO:0070475">
    <property type="term" value="P:rRNA base methylation"/>
    <property type="evidence" value="ECO:0007669"/>
    <property type="project" value="TreeGrafter"/>
</dbReference>
<evidence type="ECO:0000256" key="2">
    <source>
        <dbReference type="ARBA" id="ARBA00005528"/>
    </source>
</evidence>
<dbReference type="InterPro" id="IPR029026">
    <property type="entry name" value="tRNA_m1G_MTases_N"/>
</dbReference>